<accession>A0A8D8BUH5</accession>
<dbReference type="AlphaFoldDB" id="A0A8D8BUH5"/>
<organism evidence="1">
    <name type="scientific">Culex pipiens</name>
    <name type="common">House mosquito</name>
    <dbReference type="NCBI Taxonomy" id="7175"/>
    <lineage>
        <taxon>Eukaryota</taxon>
        <taxon>Metazoa</taxon>
        <taxon>Ecdysozoa</taxon>
        <taxon>Arthropoda</taxon>
        <taxon>Hexapoda</taxon>
        <taxon>Insecta</taxon>
        <taxon>Pterygota</taxon>
        <taxon>Neoptera</taxon>
        <taxon>Endopterygota</taxon>
        <taxon>Diptera</taxon>
        <taxon>Nematocera</taxon>
        <taxon>Culicoidea</taxon>
        <taxon>Culicidae</taxon>
        <taxon>Culicinae</taxon>
        <taxon>Culicini</taxon>
        <taxon>Culex</taxon>
        <taxon>Culex</taxon>
    </lineage>
</organism>
<reference evidence="1" key="1">
    <citation type="submission" date="2021-05" db="EMBL/GenBank/DDBJ databases">
        <authorList>
            <person name="Alioto T."/>
            <person name="Alioto T."/>
            <person name="Gomez Garrido J."/>
        </authorList>
    </citation>
    <scope>NUCLEOTIDE SEQUENCE</scope>
</reference>
<evidence type="ECO:0000313" key="1">
    <source>
        <dbReference type="EMBL" id="CAG6481906.1"/>
    </source>
</evidence>
<sequence length="122" mass="14132">MIFPWCFFFFSQHKHTHARTISVPDLEAAVTTSRIFRNFPVDSRHSTQWKSLGLVLLEGRYTRLSHYFEDLLRHTIAGGKFGVLFFLVQITSRYPVVVVVVTGPYPFPRNCGPMSENRNNIN</sequence>
<name>A0A8D8BUH5_CULPI</name>
<protein>
    <submittedName>
        <fullName evidence="1">(northern house mosquito) hypothetical protein</fullName>
    </submittedName>
</protein>
<dbReference type="EMBL" id="HBUE01091741">
    <property type="protein sequence ID" value="CAG6481906.1"/>
    <property type="molecule type" value="Transcribed_RNA"/>
</dbReference>
<proteinExistence type="predicted"/>